<dbReference type="Proteomes" id="UP000467379">
    <property type="component" value="Plasmid pJCM12687"/>
</dbReference>
<evidence type="ECO:0000256" key="1">
    <source>
        <dbReference type="ARBA" id="ARBA00006525"/>
    </source>
</evidence>
<dbReference type="InterPro" id="IPR057666">
    <property type="entry name" value="DrpA_SLOG"/>
</dbReference>
<feature type="domain" description="Smf/DprA SLOG" evidence="2">
    <location>
        <begin position="94"/>
        <end position="280"/>
    </location>
</feature>
<protein>
    <recommendedName>
        <fullName evidence="2">Smf/DprA SLOG domain-containing protein</fullName>
    </recommendedName>
</protein>
<organism evidence="3 4">
    <name type="scientific">Mycobacterium branderi</name>
    <dbReference type="NCBI Taxonomy" id="43348"/>
    <lineage>
        <taxon>Bacteria</taxon>
        <taxon>Bacillati</taxon>
        <taxon>Actinomycetota</taxon>
        <taxon>Actinomycetes</taxon>
        <taxon>Mycobacteriales</taxon>
        <taxon>Mycobacteriaceae</taxon>
        <taxon>Mycobacterium</taxon>
    </lineage>
</organism>
<dbReference type="EMBL" id="AP022607">
    <property type="protein sequence ID" value="BBZ15359.1"/>
    <property type="molecule type" value="Genomic_DNA"/>
</dbReference>
<keyword evidence="3" id="KW-0614">Plasmid</keyword>
<evidence type="ECO:0000313" key="4">
    <source>
        <dbReference type="Proteomes" id="UP000467379"/>
    </source>
</evidence>
<evidence type="ECO:0000259" key="2">
    <source>
        <dbReference type="Pfam" id="PF02481"/>
    </source>
</evidence>
<dbReference type="PANTHER" id="PTHR43022">
    <property type="entry name" value="PROTEIN SMF"/>
    <property type="match status" value="1"/>
</dbReference>
<dbReference type="Gene3D" id="3.40.50.450">
    <property type="match status" value="1"/>
</dbReference>
<reference evidence="3 4" key="1">
    <citation type="journal article" date="2019" name="Emerg. Microbes Infect.">
        <title>Comprehensive subspecies identification of 175 nontuberculous mycobacteria species based on 7547 genomic profiles.</title>
        <authorList>
            <person name="Matsumoto Y."/>
            <person name="Kinjo T."/>
            <person name="Motooka D."/>
            <person name="Nabeya D."/>
            <person name="Jung N."/>
            <person name="Uechi K."/>
            <person name="Horii T."/>
            <person name="Iida T."/>
            <person name="Fujita J."/>
            <person name="Nakamura S."/>
        </authorList>
    </citation>
    <scope>NUCLEOTIDE SEQUENCE [LARGE SCALE GENOMIC DNA]</scope>
    <source>
        <strain evidence="3 4">JCM 12687</strain>
        <plasmid evidence="3">pJCM12687</plasmid>
    </source>
</reference>
<evidence type="ECO:0000313" key="3">
    <source>
        <dbReference type="EMBL" id="BBZ15359.1"/>
    </source>
</evidence>
<accession>A0ABN6BFD7</accession>
<dbReference type="SUPFAM" id="SSF102405">
    <property type="entry name" value="MCP/YpsA-like"/>
    <property type="match status" value="1"/>
</dbReference>
<proteinExistence type="inferred from homology"/>
<gene>
    <name evidence="3" type="ORF">MBRA_55540</name>
</gene>
<name>A0ABN6BFD7_9MYCO</name>
<dbReference type="Pfam" id="PF02481">
    <property type="entry name" value="DNA_processg_A"/>
    <property type="match status" value="1"/>
</dbReference>
<geneLocation type="plasmid" evidence="3 4">
    <name>pJCM12687</name>
</geneLocation>
<dbReference type="InterPro" id="IPR003488">
    <property type="entry name" value="DprA"/>
</dbReference>
<comment type="similarity">
    <text evidence="1">Belongs to the DprA/Smf family.</text>
</comment>
<keyword evidence="4" id="KW-1185">Reference proteome</keyword>
<dbReference type="PANTHER" id="PTHR43022:SF1">
    <property type="entry name" value="PROTEIN SMF"/>
    <property type="match status" value="1"/>
</dbReference>
<sequence length="311" mass="32698">MSVGGPKVPGMDGPCTKDERAALLALLEELGAVDSPKVYTAWSTIAAEVVRRGSATTLWDELHPLTLDGLRESDAALARARDRLAEWRGADFELLTVLDGGYPLQLRRIHPIPPLLFVKGRLAADEVGVSIVGSREVSSRGRRMAADIARGLVKRGIAVISGLAAGVDTAAHEATLSAGGRPVAVLGTGITRAYPKAGRALHDQVGTTGALVSQFLPDCSPAKHTLRLRNATMAGLSCASVVVEAAEYSGSRVHARYATQSARPLILADAVAETTRWGRELLQQPGVYVASGTAEVLRIVEEVACDIDVGA</sequence>